<proteinExistence type="predicted"/>
<dbReference type="EMBL" id="CAAE01008002">
    <property type="protein sequence ID" value="CAF91052.1"/>
    <property type="molecule type" value="Genomic_DNA"/>
</dbReference>
<dbReference type="KEGG" id="tng:GSTEN00005572G001"/>
<gene>
    <name evidence="1" type="ORF">GSTENG00005572001</name>
</gene>
<dbReference type="AlphaFoldDB" id="Q4T7T0"/>
<reference evidence="1" key="1">
    <citation type="journal article" date="2004" name="Nature">
        <title>Genome duplication in the teleost fish Tetraodon nigroviridis reveals the early vertebrate proto-karyotype.</title>
        <authorList>
            <person name="Jaillon O."/>
            <person name="Aury J.-M."/>
            <person name="Brunet F."/>
            <person name="Petit J.-L."/>
            <person name="Stange-Thomann N."/>
            <person name="Mauceli E."/>
            <person name="Bouneau L."/>
            <person name="Fischer C."/>
            <person name="Ozouf-Costaz C."/>
            <person name="Bernot A."/>
            <person name="Nicaud S."/>
            <person name="Jaffe D."/>
            <person name="Fisher S."/>
            <person name="Lutfalla G."/>
            <person name="Dossat C."/>
            <person name="Segurens B."/>
            <person name="Dasilva C."/>
            <person name="Salanoubat M."/>
            <person name="Levy M."/>
            <person name="Boudet N."/>
            <person name="Castellano S."/>
            <person name="Anthouard V."/>
            <person name="Jubin C."/>
            <person name="Castelli V."/>
            <person name="Katinka M."/>
            <person name="Vacherie B."/>
            <person name="Biemont C."/>
            <person name="Skalli Z."/>
            <person name="Cattolico L."/>
            <person name="Poulain J."/>
            <person name="De Berardinis V."/>
            <person name="Cruaud C."/>
            <person name="Duprat S."/>
            <person name="Brottier P."/>
            <person name="Coutanceau J.-P."/>
            <person name="Gouzy J."/>
            <person name="Parra G."/>
            <person name="Lardier G."/>
            <person name="Chapple C."/>
            <person name="McKernan K.J."/>
            <person name="McEwan P."/>
            <person name="Bosak S."/>
            <person name="Kellis M."/>
            <person name="Volff J.-N."/>
            <person name="Guigo R."/>
            <person name="Zody M.C."/>
            <person name="Mesirov J."/>
            <person name="Lindblad-Toh K."/>
            <person name="Birren B."/>
            <person name="Nusbaum C."/>
            <person name="Kahn D."/>
            <person name="Robinson-Rechavi M."/>
            <person name="Laudet V."/>
            <person name="Schachter V."/>
            <person name="Quetier F."/>
            <person name="Saurin W."/>
            <person name="Scarpelli C."/>
            <person name="Wincker P."/>
            <person name="Lander E.S."/>
            <person name="Weissenbach J."/>
            <person name="Roest Crollius H."/>
        </authorList>
    </citation>
    <scope>NUCLEOTIDE SEQUENCE [LARGE SCALE GENOMIC DNA]</scope>
</reference>
<name>Q4T7T0_TETNG</name>
<organism evidence="1">
    <name type="scientific">Tetraodon nigroviridis</name>
    <name type="common">Spotted green pufferfish</name>
    <name type="synonym">Chelonodon nigroviridis</name>
    <dbReference type="NCBI Taxonomy" id="99883"/>
    <lineage>
        <taxon>Eukaryota</taxon>
        <taxon>Metazoa</taxon>
        <taxon>Chordata</taxon>
        <taxon>Craniata</taxon>
        <taxon>Vertebrata</taxon>
        <taxon>Euteleostomi</taxon>
        <taxon>Actinopterygii</taxon>
        <taxon>Neopterygii</taxon>
        <taxon>Teleostei</taxon>
        <taxon>Neoteleostei</taxon>
        <taxon>Acanthomorphata</taxon>
        <taxon>Eupercaria</taxon>
        <taxon>Tetraodontiformes</taxon>
        <taxon>Tetradontoidea</taxon>
        <taxon>Tetraodontidae</taxon>
        <taxon>Tetraodon</taxon>
    </lineage>
</organism>
<sequence length="70" mass="8447">MNHFRPWPSLHAAMRGHWRRADFSLSTTPPPEAHRNVSIRETCRTHFHCIITFSVWTRFHFFFVCLLGFF</sequence>
<comment type="caution">
    <text evidence="1">The sequence shown here is derived from an EMBL/GenBank/DDBJ whole genome shotgun (WGS) entry which is preliminary data.</text>
</comment>
<protein>
    <submittedName>
        <fullName evidence="1">(spotted green pufferfish) hypothetical protein</fullName>
    </submittedName>
</protein>
<reference evidence="1" key="2">
    <citation type="submission" date="2004-02" db="EMBL/GenBank/DDBJ databases">
        <authorList>
            <consortium name="Genoscope"/>
            <consortium name="Whitehead Institute Centre for Genome Research"/>
        </authorList>
    </citation>
    <scope>NUCLEOTIDE SEQUENCE</scope>
</reference>
<accession>Q4T7T0</accession>
<evidence type="ECO:0000313" key="1">
    <source>
        <dbReference type="EMBL" id="CAF91052.1"/>
    </source>
</evidence>